<dbReference type="GO" id="GO:0005794">
    <property type="term" value="C:Golgi apparatus"/>
    <property type="evidence" value="ECO:0007669"/>
    <property type="project" value="TreeGrafter"/>
</dbReference>
<keyword evidence="5" id="KW-0653">Protein transport</keyword>
<dbReference type="GO" id="GO:0005789">
    <property type="term" value="C:endoplasmic reticulum membrane"/>
    <property type="evidence" value="ECO:0007669"/>
    <property type="project" value="TreeGrafter"/>
</dbReference>
<dbReference type="PANTHER" id="PTHR21230">
    <property type="entry name" value="VESICLE TRANSPORT V-SNARE PROTEIN VTI1-RELATED"/>
    <property type="match status" value="1"/>
</dbReference>
<sequence length="201" mass="22772">MEVPVSFERYDDEFRSLIGQIEKSLAPEETGSANLTHNLLQQCEDLIKQMALEARGVPNPNMKRNLLGKVQECKATWRSLKDQANQKELLSSHVDGGGNGKYRDRMQGNEDMLSRQNDTLENARRIMEETEVVALEITDELGHNREKLMSAHGRIHEVTGMTGRARRLLVSMNQRAVQQKMCMYGVAVAGALLIIFAWWGM</sequence>
<evidence type="ECO:0000313" key="12">
    <source>
        <dbReference type="EMBL" id="CAB9498301.1"/>
    </source>
</evidence>
<feature type="domain" description="Vesicle transport v-SNARE N-terminal" evidence="11">
    <location>
        <begin position="7"/>
        <end position="87"/>
    </location>
</feature>
<dbReference type="GO" id="GO:0006886">
    <property type="term" value="P:intracellular protein transport"/>
    <property type="evidence" value="ECO:0007669"/>
    <property type="project" value="InterPro"/>
</dbReference>
<evidence type="ECO:0000259" key="11">
    <source>
        <dbReference type="Pfam" id="PF05008"/>
    </source>
</evidence>
<evidence type="ECO:0000313" key="13">
    <source>
        <dbReference type="Proteomes" id="UP001153069"/>
    </source>
</evidence>
<dbReference type="Pfam" id="PF05008">
    <property type="entry name" value="V-SNARE"/>
    <property type="match status" value="1"/>
</dbReference>
<comment type="caution">
    <text evidence="12">The sequence shown here is derived from an EMBL/GenBank/DDBJ whole genome shotgun (WGS) entry which is preliminary data.</text>
</comment>
<dbReference type="CDD" id="cd15862">
    <property type="entry name" value="SNARE_Vti1"/>
    <property type="match status" value="1"/>
</dbReference>
<keyword evidence="8 10" id="KW-0472">Membrane</keyword>
<dbReference type="Gene3D" id="1.20.58.400">
    <property type="entry name" value="t-snare proteins"/>
    <property type="match status" value="1"/>
</dbReference>
<reference evidence="12" key="1">
    <citation type="submission" date="2020-06" db="EMBL/GenBank/DDBJ databases">
        <authorList>
            <consortium name="Plant Systems Biology data submission"/>
        </authorList>
    </citation>
    <scope>NUCLEOTIDE SEQUENCE</scope>
    <source>
        <strain evidence="12">D6</strain>
    </source>
</reference>
<dbReference type="GO" id="GO:0006906">
    <property type="term" value="P:vesicle fusion"/>
    <property type="evidence" value="ECO:0007669"/>
    <property type="project" value="TreeGrafter"/>
</dbReference>
<evidence type="ECO:0000256" key="5">
    <source>
        <dbReference type="ARBA" id="ARBA00022927"/>
    </source>
</evidence>
<evidence type="ECO:0000256" key="3">
    <source>
        <dbReference type="ARBA" id="ARBA00022448"/>
    </source>
</evidence>
<dbReference type="GO" id="GO:0005484">
    <property type="term" value="F:SNAP receptor activity"/>
    <property type="evidence" value="ECO:0007669"/>
    <property type="project" value="TreeGrafter"/>
</dbReference>
<dbReference type="SUPFAM" id="SSF47661">
    <property type="entry name" value="t-snare proteins"/>
    <property type="match status" value="1"/>
</dbReference>
<organism evidence="12 13">
    <name type="scientific">Seminavis robusta</name>
    <dbReference type="NCBI Taxonomy" id="568900"/>
    <lineage>
        <taxon>Eukaryota</taxon>
        <taxon>Sar</taxon>
        <taxon>Stramenopiles</taxon>
        <taxon>Ochrophyta</taxon>
        <taxon>Bacillariophyta</taxon>
        <taxon>Bacillariophyceae</taxon>
        <taxon>Bacillariophycidae</taxon>
        <taxon>Naviculales</taxon>
        <taxon>Naviculaceae</taxon>
        <taxon>Seminavis</taxon>
    </lineage>
</organism>
<dbReference type="InterPro" id="IPR038407">
    <property type="entry name" value="v-SNARE_N_sf"/>
</dbReference>
<comment type="subcellular location">
    <subcellularLocation>
        <location evidence="1">Membrane</location>
        <topology evidence="1">Single-pass type IV membrane protein</topology>
    </subcellularLocation>
</comment>
<dbReference type="GO" id="GO:0031902">
    <property type="term" value="C:late endosome membrane"/>
    <property type="evidence" value="ECO:0007669"/>
    <property type="project" value="TreeGrafter"/>
</dbReference>
<evidence type="ECO:0000256" key="10">
    <source>
        <dbReference type="SAM" id="Phobius"/>
    </source>
</evidence>
<feature type="transmembrane region" description="Helical" evidence="10">
    <location>
        <begin position="181"/>
        <end position="199"/>
    </location>
</feature>
<keyword evidence="4 10" id="KW-0812">Transmembrane</keyword>
<keyword evidence="6 10" id="KW-1133">Transmembrane helix</keyword>
<dbReference type="EMBL" id="CAICTM010000035">
    <property type="protein sequence ID" value="CAB9498301.1"/>
    <property type="molecule type" value="Genomic_DNA"/>
</dbReference>
<evidence type="ECO:0000256" key="7">
    <source>
        <dbReference type="ARBA" id="ARBA00023054"/>
    </source>
</evidence>
<name>A0A9N8DCN7_9STRA</name>
<dbReference type="PANTHER" id="PTHR21230:SF84">
    <property type="entry name" value="VESICLE TRANSPORT V-SNARE N-TERMINAL DOMAIN-CONTAINING PROTEIN"/>
    <property type="match status" value="1"/>
</dbReference>
<dbReference type="GO" id="GO:0012507">
    <property type="term" value="C:ER to Golgi transport vesicle membrane"/>
    <property type="evidence" value="ECO:0007669"/>
    <property type="project" value="TreeGrafter"/>
</dbReference>
<keyword evidence="13" id="KW-1185">Reference proteome</keyword>
<dbReference type="AlphaFoldDB" id="A0A9N8DCN7"/>
<evidence type="ECO:0000256" key="9">
    <source>
        <dbReference type="SAM" id="Coils"/>
    </source>
</evidence>
<dbReference type="InterPro" id="IPR010989">
    <property type="entry name" value="SNARE"/>
</dbReference>
<dbReference type="SUPFAM" id="SSF58038">
    <property type="entry name" value="SNARE fusion complex"/>
    <property type="match status" value="1"/>
</dbReference>
<protein>
    <submittedName>
        <fullName evidence="12">Vesicle transport v-SNARE</fullName>
    </submittedName>
</protein>
<comment type="similarity">
    <text evidence="2">Belongs to the VTI1 family.</text>
</comment>
<evidence type="ECO:0000256" key="6">
    <source>
        <dbReference type="ARBA" id="ARBA00022989"/>
    </source>
</evidence>
<dbReference type="GO" id="GO:0000149">
    <property type="term" value="F:SNARE binding"/>
    <property type="evidence" value="ECO:0007669"/>
    <property type="project" value="TreeGrafter"/>
</dbReference>
<evidence type="ECO:0000256" key="4">
    <source>
        <dbReference type="ARBA" id="ARBA00022692"/>
    </source>
</evidence>
<proteinExistence type="inferred from homology"/>
<dbReference type="Gene3D" id="1.20.5.110">
    <property type="match status" value="1"/>
</dbReference>
<accession>A0A9N8DCN7</accession>
<keyword evidence="7 9" id="KW-0175">Coiled coil</keyword>
<dbReference type="InterPro" id="IPR007705">
    <property type="entry name" value="Vesicle_trsprt_v-SNARE_N"/>
</dbReference>
<dbReference type="OrthoDB" id="430637at2759"/>
<evidence type="ECO:0000256" key="2">
    <source>
        <dbReference type="ARBA" id="ARBA00006108"/>
    </source>
</evidence>
<evidence type="ECO:0000256" key="1">
    <source>
        <dbReference type="ARBA" id="ARBA00004211"/>
    </source>
</evidence>
<dbReference type="Proteomes" id="UP001153069">
    <property type="component" value="Unassembled WGS sequence"/>
</dbReference>
<evidence type="ECO:0000256" key="8">
    <source>
        <dbReference type="ARBA" id="ARBA00023136"/>
    </source>
</evidence>
<keyword evidence="3" id="KW-0813">Transport</keyword>
<gene>
    <name evidence="12" type="ORF">SEMRO_35_G022340.1</name>
</gene>
<feature type="coiled-coil region" evidence="9">
    <location>
        <begin position="103"/>
        <end position="133"/>
    </location>
</feature>
<dbReference type="Pfam" id="PF12352">
    <property type="entry name" value="V-SNARE_C"/>
    <property type="match status" value="1"/>
</dbReference>
<dbReference type="GO" id="GO:0031201">
    <property type="term" value="C:SNARE complex"/>
    <property type="evidence" value="ECO:0007669"/>
    <property type="project" value="TreeGrafter"/>
</dbReference>